<accession>A0A9J6B4L5</accession>
<dbReference type="EMBL" id="JACXVP010000001">
    <property type="protein sequence ID" value="KAG5631327.1"/>
    <property type="molecule type" value="Genomic_DNA"/>
</dbReference>
<organism evidence="1 2">
    <name type="scientific">Solanum commersonii</name>
    <name type="common">Commerson's wild potato</name>
    <name type="synonym">Commerson's nightshade</name>
    <dbReference type="NCBI Taxonomy" id="4109"/>
    <lineage>
        <taxon>Eukaryota</taxon>
        <taxon>Viridiplantae</taxon>
        <taxon>Streptophyta</taxon>
        <taxon>Embryophyta</taxon>
        <taxon>Tracheophyta</taxon>
        <taxon>Spermatophyta</taxon>
        <taxon>Magnoliopsida</taxon>
        <taxon>eudicotyledons</taxon>
        <taxon>Gunneridae</taxon>
        <taxon>Pentapetalae</taxon>
        <taxon>asterids</taxon>
        <taxon>lamiids</taxon>
        <taxon>Solanales</taxon>
        <taxon>Solanaceae</taxon>
        <taxon>Solanoideae</taxon>
        <taxon>Solaneae</taxon>
        <taxon>Solanum</taxon>
    </lineage>
</organism>
<protein>
    <submittedName>
        <fullName evidence="1">Uncharacterized protein</fullName>
    </submittedName>
</protein>
<keyword evidence="2" id="KW-1185">Reference proteome</keyword>
<name>A0A9J6B4L5_SOLCO</name>
<reference evidence="1 2" key="1">
    <citation type="submission" date="2020-09" db="EMBL/GenBank/DDBJ databases">
        <title>De no assembly of potato wild relative species, Solanum commersonii.</title>
        <authorList>
            <person name="Cho K."/>
        </authorList>
    </citation>
    <scope>NUCLEOTIDE SEQUENCE [LARGE SCALE GENOMIC DNA]</scope>
    <source>
        <strain evidence="1">LZ3.2</strain>
        <tissue evidence="1">Leaf</tissue>
    </source>
</reference>
<gene>
    <name evidence="1" type="ORF">H5410_003044</name>
</gene>
<sequence length="68" mass="7626">MELYSNDQPGTKQSIALPDLEEAEGSGFSMNPNFRIWLDGMNGHFSVNASVSNPNKLRVRANRFGQFH</sequence>
<evidence type="ECO:0000313" key="2">
    <source>
        <dbReference type="Proteomes" id="UP000824120"/>
    </source>
</evidence>
<proteinExistence type="predicted"/>
<comment type="caution">
    <text evidence="1">The sequence shown here is derived from an EMBL/GenBank/DDBJ whole genome shotgun (WGS) entry which is preliminary data.</text>
</comment>
<evidence type="ECO:0000313" key="1">
    <source>
        <dbReference type="EMBL" id="KAG5631327.1"/>
    </source>
</evidence>
<dbReference type="Proteomes" id="UP000824120">
    <property type="component" value="Chromosome 1"/>
</dbReference>
<dbReference type="AlphaFoldDB" id="A0A9J6B4L5"/>